<proteinExistence type="predicted"/>
<dbReference type="InterPro" id="IPR019734">
    <property type="entry name" value="TPR_rpt"/>
</dbReference>
<dbReference type="AlphaFoldDB" id="A0A644XG81"/>
<gene>
    <name evidence="1" type="ORF">SDC9_61271</name>
</gene>
<evidence type="ECO:0008006" key="2">
    <source>
        <dbReference type="Google" id="ProtNLM"/>
    </source>
</evidence>
<protein>
    <recommendedName>
        <fullName evidence="2">Beta-barrel assembly-enhancing protease</fullName>
    </recommendedName>
</protein>
<dbReference type="SMART" id="SM00028">
    <property type="entry name" value="TPR"/>
    <property type="match status" value="4"/>
</dbReference>
<dbReference type="EMBL" id="VSSQ01002356">
    <property type="protein sequence ID" value="MPM14907.1"/>
    <property type="molecule type" value="Genomic_DNA"/>
</dbReference>
<reference evidence="1" key="1">
    <citation type="submission" date="2019-08" db="EMBL/GenBank/DDBJ databases">
        <authorList>
            <person name="Kucharzyk K."/>
            <person name="Murdoch R.W."/>
            <person name="Higgins S."/>
            <person name="Loffler F."/>
        </authorList>
    </citation>
    <scope>NUCLEOTIDE SEQUENCE</scope>
</reference>
<dbReference type="SUPFAM" id="SSF48452">
    <property type="entry name" value="TPR-like"/>
    <property type="match status" value="1"/>
</dbReference>
<dbReference type="PANTHER" id="PTHR12558:SF13">
    <property type="entry name" value="CELL DIVISION CYCLE PROTEIN 27 HOMOLOG"/>
    <property type="match status" value="1"/>
</dbReference>
<dbReference type="Gene3D" id="1.25.40.10">
    <property type="entry name" value="Tetratricopeptide repeat domain"/>
    <property type="match status" value="1"/>
</dbReference>
<evidence type="ECO:0000313" key="1">
    <source>
        <dbReference type="EMBL" id="MPM14907.1"/>
    </source>
</evidence>
<dbReference type="Pfam" id="PF13432">
    <property type="entry name" value="TPR_16"/>
    <property type="match status" value="1"/>
</dbReference>
<comment type="caution">
    <text evidence="1">The sequence shown here is derived from an EMBL/GenBank/DDBJ whole genome shotgun (WGS) entry which is preliminary data.</text>
</comment>
<organism evidence="1">
    <name type="scientific">bioreactor metagenome</name>
    <dbReference type="NCBI Taxonomy" id="1076179"/>
    <lineage>
        <taxon>unclassified sequences</taxon>
        <taxon>metagenomes</taxon>
        <taxon>ecological metagenomes</taxon>
    </lineage>
</organism>
<sequence>MKGLIITSLLLLFFISIYSKDYNQVKREILVKITESNLKEARSIVFESLKDSAFISQKWELRYYGAYILRQYGELNEAATMLEENLKSNGDSKSIEMLAEIMLERGLYSKSANLYEKLIAKGDSLSVKSAIKYADALYSSGYPEKAVEVVKTECKKSPSNFLLNKLTGDYYWAASEADSSLKYYLKAEKIDKKNTFVKLNISFIHSKLDNFSDAYIYASRAYYGDSTNLKALQQYASCSYKLEQFKEAKRLYEKLLFAGDSSSRTKLLIGISSYMIEDYTRGEEILRNLIDEDEDADSKAYFYLGSCCFFNNKEQEALKYFDEAIAKLAPDPEVIAMIMNQKGMVNLKLKKWEEAYNFLNEAYKINGSNTKLIYYMGIAKCQMKERTNREEGIKLLDRFIELCRDGEGNIKQPYRKIVEDALIIRDKTREELFMTDKYLPESSK</sequence>
<dbReference type="PANTHER" id="PTHR12558">
    <property type="entry name" value="CELL DIVISION CYCLE 16,23,27"/>
    <property type="match status" value="1"/>
</dbReference>
<dbReference type="InterPro" id="IPR011990">
    <property type="entry name" value="TPR-like_helical_dom_sf"/>
</dbReference>
<accession>A0A644XG81</accession>
<name>A0A644XG81_9ZZZZ</name>